<evidence type="ECO:0000313" key="1">
    <source>
        <dbReference type="EMBL" id="SES98545.1"/>
    </source>
</evidence>
<dbReference type="InterPro" id="IPR043166">
    <property type="entry name" value="LarA-like_C"/>
</dbReference>
<dbReference type="PANTHER" id="PTHR33171:SF17">
    <property type="entry name" value="LARA-LIKE N-TERMINAL DOMAIN-CONTAINING PROTEIN"/>
    <property type="match status" value="1"/>
</dbReference>
<keyword evidence="2" id="KW-1185">Reference proteome</keyword>
<dbReference type="STRING" id="460384.SAMN05216313_101228"/>
<dbReference type="Proteomes" id="UP000198508">
    <property type="component" value="Unassembled WGS sequence"/>
</dbReference>
<dbReference type="AlphaFoldDB" id="A0A1I0AVY9"/>
<name>A0A1I0AVY9_9FIRM</name>
<dbReference type="InterPro" id="IPR048068">
    <property type="entry name" value="LarA-like"/>
</dbReference>
<dbReference type="GeneID" id="93278609"/>
<protein>
    <submittedName>
        <fullName evidence="1">Uncharacterized protein</fullName>
    </submittedName>
</protein>
<dbReference type="PANTHER" id="PTHR33171">
    <property type="entry name" value="LAR_N DOMAIN-CONTAINING PROTEIN"/>
    <property type="match status" value="1"/>
</dbReference>
<reference evidence="2" key="1">
    <citation type="submission" date="2016-10" db="EMBL/GenBank/DDBJ databases">
        <authorList>
            <person name="Varghese N."/>
            <person name="Submissions S."/>
        </authorList>
    </citation>
    <scope>NUCLEOTIDE SEQUENCE [LARGE SCALE GENOMIC DNA]</scope>
    <source>
        <strain evidence="2">NLAE-zl-G277</strain>
    </source>
</reference>
<dbReference type="Gene3D" id="3.90.226.30">
    <property type="match status" value="1"/>
</dbReference>
<sequence>MPGVVSLDTLKIHHSLPIRLYDPAINYFEDNPFHLVALETARMVKVRFILNVVQDIHKQIMGAVAGELKQAHLDGVEICRRENQVDVHGLADLIIASPGETPRDIDLPQSQKALSVAELTCRPDGCTFFLVAEAKNVIPQLFIDRMHRQSRPKR</sequence>
<accession>A0A1I0AVY9</accession>
<dbReference type="RefSeq" id="WP_139201116.1">
    <property type="nucleotide sequence ID" value="NZ_DAINWJ010000340.1"/>
</dbReference>
<organism evidence="1 2">
    <name type="scientific">Enterocloster lavalensis</name>
    <dbReference type="NCBI Taxonomy" id="460384"/>
    <lineage>
        <taxon>Bacteria</taxon>
        <taxon>Bacillati</taxon>
        <taxon>Bacillota</taxon>
        <taxon>Clostridia</taxon>
        <taxon>Lachnospirales</taxon>
        <taxon>Lachnospiraceae</taxon>
        <taxon>Enterocloster</taxon>
    </lineage>
</organism>
<proteinExistence type="predicted"/>
<evidence type="ECO:0000313" key="2">
    <source>
        <dbReference type="Proteomes" id="UP000198508"/>
    </source>
</evidence>
<gene>
    <name evidence="1" type="ORF">SAMN05216313_101228</name>
</gene>
<dbReference type="EMBL" id="FOIM01000001">
    <property type="protein sequence ID" value="SES98545.1"/>
    <property type="molecule type" value="Genomic_DNA"/>
</dbReference>